<protein>
    <submittedName>
        <fullName evidence="1">Protein CBG26467</fullName>
    </submittedName>
</protein>
<name>B6IFR4_CAEBR</name>
<dbReference type="KEGG" id="cbr:CBG_26467"/>
<dbReference type="AlphaFoldDB" id="B6IFR4"/>
<gene>
    <name evidence="1" type="ORF">CBG26467</name>
    <name evidence="1" type="ORF">CBG_26467</name>
</gene>
<dbReference type="EMBL" id="HE601251">
    <property type="protein sequence ID" value="CAR98744.1"/>
    <property type="molecule type" value="Genomic_DNA"/>
</dbReference>
<evidence type="ECO:0000313" key="2">
    <source>
        <dbReference type="Proteomes" id="UP000008549"/>
    </source>
</evidence>
<dbReference type="HOGENOM" id="CLU_3144236_0_0_1"/>
<reference evidence="1 2" key="1">
    <citation type="journal article" date="2003" name="PLoS Biol.">
        <title>The genome sequence of Caenorhabditis briggsae: a platform for comparative genomics.</title>
        <authorList>
            <person name="Stein L.D."/>
            <person name="Bao Z."/>
            <person name="Blasiar D."/>
            <person name="Blumenthal T."/>
            <person name="Brent M.R."/>
            <person name="Chen N."/>
            <person name="Chinwalla A."/>
            <person name="Clarke L."/>
            <person name="Clee C."/>
            <person name="Coghlan A."/>
            <person name="Coulson A."/>
            <person name="D'Eustachio P."/>
            <person name="Fitch D.H."/>
            <person name="Fulton L.A."/>
            <person name="Fulton R.E."/>
            <person name="Griffiths-Jones S."/>
            <person name="Harris T.W."/>
            <person name="Hillier L.W."/>
            <person name="Kamath R."/>
            <person name="Kuwabara P.E."/>
            <person name="Mardis E.R."/>
            <person name="Marra M.A."/>
            <person name="Miner T.L."/>
            <person name="Minx P."/>
            <person name="Mullikin J.C."/>
            <person name="Plumb R.W."/>
            <person name="Rogers J."/>
            <person name="Schein J.E."/>
            <person name="Sohrmann M."/>
            <person name="Spieth J."/>
            <person name="Stajich J.E."/>
            <person name="Wei C."/>
            <person name="Willey D."/>
            <person name="Wilson R.K."/>
            <person name="Durbin R."/>
            <person name="Waterston R.H."/>
        </authorList>
    </citation>
    <scope>NUCLEOTIDE SEQUENCE [LARGE SCALE GENOMIC DNA]</scope>
    <source>
        <strain evidence="1 2">AF16</strain>
    </source>
</reference>
<dbReference type="Proteomes" id="UP000008549">
    <property type="component" value="Unassembled WGS sequence"/>
</dbReference>
<accession>B6IFR4</accession>
<dbReference type="GeneID" id="68917945"/>
<sequence>MLNLKIQEILLSLVSLDAKSNDIFLKQRGQEKCQKKEKVPLLLNLIGSR</sequence>
<keyword evidence="2" id="KW-1185">Reference proteome</keyword>
<proteinExistence type="predicted"/>
<dbReference type="RefSeq" id="XP_045098314.1">
    <property type="nucleotide sequence ID" value="XM_045236000.1"/>
</dbReference>
<evidence type="ECO:0000313" key="1">
    <source>
        <dbReference type="EMBL" id="CAR98744.1"/>
    </source>
</evidence>
<dbReference type="InParanoid" id="B6IFR4"/>
<dbReference type="CTD" id="68917945"/>
<organism evidence="1 2">
    <name type="scientific">Caenorhabditis briggsae</name>
    <dbReference type="NCBI Taxonomy" id="6238"/>
    <lineage>
        <taxon>Eukaryota</taxon>
        <taxon>Metazoa</taxon>
        <taxon>Ecdysozoa</taxon>
        <taxon>Nematoda</taxon>
        <taxon>Chromadorea</taxon>
        <taxon>Rhabditida</taxon>
        <taxon>Rhabditina</taxon>
        <taxon>Rhabditomorpha</taxon>
        <taxon>Rhabditoidea</taxon>
        <taxon>Rhabditidae</taxon>
        <taxon>Peloderinae</taxon>
        <taxon>Caenorhabditis</taxon>
    </lineage>
</organism>
<reference evidence="1 2" key="2">
    <citation type="journal article" date="2011" name="PLoS Genet.">
        <title>Caenorhabditis briggsae recombinant inbred line genotypes reveal inter-strain incompatibility and the evolution of recombination.</title>
        <authorList>
            <person name="Ross J.A."/>
            <person name="Koboldt D.C."/>
            <person name="Staisch J.E."/>
            <person name="Chamberlin H.M."/>
            <person name="Gupta B.P."/>
            <person name="Miller R.D."/>
            <person name="Baird S.E."/>
            <person name="Haag E.S."/>
        </authorList>
    </citation>
    <scope>NUCLEOTIDE SEQUENCE [LARGE SCALE GENOMIC DNA]</scope>
    <source>
        <strain evidence="1 2">AF16</strain>
    </source>
</reference>